<dbReference type="SUPFAM" id="SSF47473">
    <property type="entry name" value="EF-hand"/>
    <property type="match status" value="1"/>
</dbReference>
<dbReference type="EMBL" id="DVOD01000024">
    <property type="protein sequence ID" value="HIU92152.1"/>
    <property type="molecule type" value="Genomic_DNA"/>
</dbReference>
<evidence type="ECO:0000313" key="4">
    <source>
        <dbReference type="Proteomes" id="UP000886748"/>
    </source>
</evidence>
<dbReference type="InterPro" id="IPR002048">
    <property type="entry name" value="EF_hand_dom"/>
</dbReference>
<feature type="region of interest" description="Disordered" evidence="1">
    <location>
        <begin position="157"/>
        <end position="184"/>
    </location>
</feature>
<accession>A0A9D1MZR4</accession>
<dbReference type="PROSITE" id="PS00018">
    <property type="entry name" value="EF_HAND_1"/>
    <property type="match status" value="2"/>
</dbReference>
<sequence>MSLMNGQALFANALSGLQSTYSILAKNSSNSSGITIEDLTNPSTTVLQQLGGNMTFAQFLSSNFAAIDKDGDGTISSDDMSNLTSKLAQNGLSYQELCQLCSSGMANSEMLSNVLTYFNQIDTNKDGRVTNAEIQAFSLKADEEKLKTEYQSFKPSSMSVFYGDSESDSEPSSLIDNLYPQNNS</sequence>
<reference evidence="3" key="1">
    <citation type="submission" date="2020-10" db="EMBL/GenBank/DDBJ databases">
        <authorList>
            <person name="Gilroy R."/>
        </authorList>
    </citation>
    <scope>NUCLEOTIDE SEQUENCE</scope>
    <source>
        <strain evidence="3">CHK154-7741</strain>
    </source>
</reference>
<protein>
    <submittedName>
        <fullName evidence="3">EF-hand domain-containing protein</fullName>
    </submittedName>
</protein>
<proteinExistence type="predicted"/>
<feature type="domain" description="EF-hand" evidence="2">
    <location>
        <begin position="109"/>
        <end position="144"/>
    </location>
</feature>
<name>A0A9D1MZR4_9CLOT</name>
<comment type="caution">
    <text evidence="3">The sequence shown here is derived from an EMBL/GenBank/DDBJ whole genome shotgun (WGS) entry which is preliminary data.</text>
</comment>
<feature type="compositionally biased region" description="Polar residues" evidence="1">
    <location>
        <begin position="170"/>
        <end position="184"/>
    </location>
</feature>
<organism evidence="3 4">
    <name type="scientific">Candidatus Limenecus avicola</name>
    <dbReference type="NCBI Taxonomy" id="2840847"/>
    <lineage>
        <taxon>Bacteria</taxon>
        <taxon>Bacillati</taxon>
        <taxon>Bacillota</taxon>
        <taxon>Clostridia</taxon>
        <taxon>Eubacteriales</taxon>
        <taxon>Clostridiaceae</taxon>
        <taxon>Clostridiaceae incertae sedis</taxon>
        <taxon>Candidatus Limenecus</taxon>
    </lineage>
</organism>
<dbReference type="Gene3D" id="1.10.238.10">
    <property type="entry name" value="EF-hand"/>
    <property type="match status" value="1"/>
</dbReference>
<feature type="domain" description="EF-hand" evidence="2">
    <location>
        <begin position="64"/>
        <end position="90"/>
    </location>
</feature>
<evidence type="ECO:0000256" key="1">
    <source>
        <dbReference type="SAM" id="MobiDB-lite"/>
    </source>
</evidence>
<dbReference type="PROSITE" id="PS50222">
    <property type="entry name" value="EF_HAND_2"/>
    <property type="match status" value="2"/>
</dbReference>
<evidence type="ECO:0000259" key="2">
    <source>
        <dbReference type="PROSITE" id="PS50222"/>
    </source>
</evidence>
<dbReference type="AlphaFoldDB" id="A0A9D1MZR4"/>
<dbReference type="InterPro" id="IPR018247">
    <property type="entry name" value="EF_Hand_1_Ca_BS"/>
</dbReference>
<dbReference type="Pfam" id="PF13499">
    <property type="entry name" value="EF-hand_7"/>
    <property type="match status" value="1"/>
</dbReference>
<dbReference type="InterPro" id="IPR011992">
    <property type="entry name" value="EF-hand-dom_pair"/>
</dbReference>
<gene>
    <name evidence="3" type="ORF">IAD26_03340</name>
</gene>
<dbReference type="GO" id="GO:0005509">
    <property type="term" value="F:calcium ion binding"/>
    <property type="evidence" value="ECO:0007669"/>
    <property type="project" value="InterPro"/>
</dbReference>
<evidence type="ECO:0000313" key="3">
    <source>
        <dbReference type="EMBL" id="HIU92152.1"/>
    </source>
</evidence>
<reference evidence="3" key="2">
    <citation type="journal article" date="2021" name="PeerJ">
        <title>Extensive microbial diversity within the chicken gut microbiome revealed by metagenomics and culture.</title>
        <authorList>
            <person name="Gilroy R."/>
            <person name="Ravi A."/>
            <person name="Getino M."/>
            <person name="Pursley I."/>
            <person name="Horton D.L."/>
            <person name="Alikhan N.F."/>
            <person name="Baker D."/>
            <person name="Gharbi K."/>
            <person name="Hall N."/>
            <person name="Watson M."/>
            <person name="Adriaenssens E.M."/>
            <person name="Foster-Nyarko E."/>
            <person name="Jarju S."/>
            <person name="Secka A."/>
            <person name="Antonio M."/>
            <person name="Oren A."/>
            <person name="Chaudhuri R.R."/>
            <person name="La Ragione R."/>
            <person name="Hildebrand F."/>
            <person name="Pallen M.J."/>
        </authorList>
    </citation>
    <scope>NUCLEOTIDE SEQUENCE</scope>
    <source>
        <strain evidence="3">CHK154-7741</strain>
    </source>
</reference>
<dbReference type="Proteomes" id="UP000886748">
    <property type="component" value="Unassembled WGS sequence"/>
</dbReference>